<sequence length="80" mass="8649">MDQLDQRNTIVTEYGREGATSVFAFRPVKHSGGVVVDFGLPTGGRPFNELSIYVELIDSISCYIEPSVPDVVIASVTVTS</sequence>
<proteinExistence type="predicted"/>
<accession>A0A4C1TP06</accession>
<name>A0A4C1TP06_EUMVA</name>
<dbReference type="EMBL" id="BGZK01000073">
    <property type="protein sequence ID" value="GBP15697.1"/>
    <property type="molecule type" value="Genomic_DNA"/>
</dbReference>
<evidence type="ECO:0000313" key="2">
    <source>
        <dbReference type="Proteomes" id="UP000299102"/>
    </source>
</evidence>
<evidence type="ECO:0000313" key="1">
    <source>
        <dbReference type="EMBL" id="GBP15697.1"/>
    </source>
</evidence>
<protein>
    <submittedName>
        <fullName evidence="1">Uncharacterized protein</fullName>
    </submittedName>
</protein>
<dbReference type="Proteomes" id="UP000299102">
    <property type="component" value="Unassembled WGS sequence"/>
</dbReference>
<gene>
    <name evidence="1" type="ORF">EVAR_5384_1</name>
</gene>
<keyword evidence="2" id="KW-1185">Reference proteome</keyword>
<comment type="caution">
    <text evidence="1">The sequence shown here is derived from an EMBL/GenBank/DDBJ whole genome shotgun (WGS) entry which is preliminary data.</text>
</comment>
<organism evidence="1 2">
    <name type="scientific">Eumeta variegata</name>
    <name type="common">Bagworm moth</name>
    <name type="synonym">Eumeta japonica</name>
    <dbReference type="NCBI Taxonomy" id="151549"/>
    <lineage>
        <taxon>Eukaryota</taxon>
        <taxon>Metazoa</taxon>
        <taxon>Ecdysozoa</taxon>
        <taxon>Arthropoda</taxon>
        <taxon>Hexapoda</taxon>
        <taxon>Insecta</taxon>
        <taxon>Pterygota</taxon>
        <taxon>Neoptera</taxon>
        <taxon>Endopterygota</taxon>
        <taxon>Lepidoptera</taxon>
        <taxon>Glossata</taxon>
        <taxon>Ditrysia</taxon>
        <taxon>Tineoidea</taxon>
        <taxon>Psychidae</taxon>
        <taxon>Oiketicinae</taxon>
        <taxon>Eumeta</taxon>
    </lineage>
</organism>
<reference evidence="1 2" key="1">
    <citation type="journal article" date="2019" name="Commun. Biol.">
        <title>The bagworm genome reveals a unique fibroin gene that provides high tensile strength.</title>
        <authorList>
            <person name="Kono N."/>
            <person name="Nakamura H."/>
            <person name="Ohtoshi R."/>
            <person name="Tomita M."/>
            <person name="Numata K."/>
            <person name="Arakawa K."/>
        </authorList>
    </citation>
    <scope>NUCLEOTIDE SEQUENCE [LARGE SCALE GENOMIC DNA]</scope>
</reference>
<dbReference type="AlphaFoldDB" id="A0A4C1TP06"/>